<name>A0A7S4JCJ1_GUITH</name>
<dbReference type="Gene3D" id="1.25.40.10">
    <property type="entry name" value="Tetratricopeptide repeat domain"/>
    <property type="match status" value="1"/>
</dbReference>
<dbReference type="AlphaFoldDB" id="A0A7S4JCJ1"/>
<dbReference type="InterPro" id="IPR011990">
    <property type="entry name" value="TPR-like_helical_dom_sf"/>
</dbReference>
<gene>
    <name evidence="1" type="ORF">GTHE00462_LOCUS4630</name>
</gene>
<dbReference type="SUPFAM" id="SSF144232">
    <property type="entry name" value="HIT/MYND zinc finger-like"/>
    <property type="match status" value="1"/>
</dbReference>
<accession>A0A7S4JCJ1</accession>
<reference evidence="1" key="1">
    <citation type="submission" date="2021-01" db="EMBL/GenBank/DDBJ databases">
        <authorList>
            <person name="Corre E."/>
            <person name="Pelletier E."/>
            <person name="Niang G."/>
            <person name="Scheremetjew M."/>
            <person name="Finn R."/>
            <person name="Kale V."/>
            <person name="Holt S."/>
            <person name="Cochrane G."/>
            <person name="Meng A."/>
            <person name="Brown T."/>
            <person name="Cohen L."/>
        </authorList>
    </citation>
    <scope>NUCLEOTIDE SEQUENCE</scope>
    <source>
        <strain evidence="1">CCMP 2712</strain>
    </source>
</reference>
<dbReference type="EMBL" id="HBKN01005754">
    <property type="protein sequence ID" value="CAE2259296.1"/>
    <property type="molecule type" value="Transcribed_RNA"/>
</dbReference>
<evidence type="ECO:0000313" key="1">
    <source>
        <dbReference type="EMBL" id="CAE2259296.1"/>
    </source>
</evidence>
<proteinExistence type="predicted"/>
<organism evidence="1">
    <name type="scientific">Guillardia theta</name>
    <name type="common">Cryptophyte</name>
    <name type="synonym">Cryptomonas phi</name>
    <dbReference type="NCBI Taxonomy" id="55529"/>
    <lineage>
        <taxon>Eukaryota</taxon>
        <taxon>Cryptophyceae</taxon>
        <taxon>Pyrenomonadales</taxon>
        <taxon>Geminigeraceae</taxon>
        <taxon>Guillardia</taxon>
    </lineage>
</organism>
<evidence type="ECO:0008006" key="2">
    <source>
        <dbReference type="Google" id="ProtNLM"/>
    </source>
</evidence>
<dbReference type="Gene3D" id="6.10.140.2220">
    <property type="match status" value="1"/>
</dbReference>
<protein>
    <recommendedName>
        <fullName evidence="2">MYND-type domain-containing protein</fullName>
    </recommendedName>
</protein>
<sequence length="330" mass="37558">MTKMPAEILESIFIQLMIKLEGRSPLLTSEEEDEDNRSCAHFVFWLCSNTCRKWNSACKSLTVLRRVSLVGLPLFRPCCKKEEAGEEDQLSPFSSSSTLPDPRIEQVLRRLAAAGNVGAKFLLGLYLSRQKTFALLCDESRTSSLQDRQILETFEEGMRLLWSAADEGHGNAMYHLGMLAFGGTDQKLRCKVNGGEVVGAELAQAEERAMELWQSAAELGHLEAKLIVDPDYRLSSLQEVESQLTQEEAEYRSWRLCTGNKMIKEAQRPRNFFCKARECSYEQCGMYTLLCEFKQCAGCATLLKKRRYCNRACQKRDWVQHRISCGWFGV</sequence>